<evidence type="ECO:0000256" key="1">
    <source>
        <dbReference type="SAM" id="Phobius"/>
    </source>
</evidence>
<name>X1M1W5_9ZZZZ</name>
<evidence type="ECO:0000313" key="2">
    <source>
        <dbReference type="EMBL" id="GAI25572.1"/>
    </source>
</evidence>
<dbReference type="AlphaFoldDB" id="X1M1W5"/>
<keyword evidence="1" id="KW-0472">Membrane</keyword>
<feature type="transmembrane region" description="Helical" evidence="1">
    <location>
        <begin position="6"/>
        <end position="26"/>
    </location>
</feature>
<accession>X1M1W5</accession>
<feature type="non-terminal residue" evidence="2">
    <location>
        <position position="83"/>
    </location>
</feature>
<protein>
    <recommendedName>
        <fullName evidence="3">Protein translocase subunit SecD</fullName>
    </recommendedName>
</protein>
<gene>
    <name evidence="2" type="ORF">S06H3_28023</name>
</gene>
<proteinExistence type="predicted"/>
<dbReference type="EMBL" id="BARV01016318">
    <property type="protein sequence ID" value="GAI25572.1"/>
    <property type="molecule type" value="Genomic_DNA"/>
</dbReference>
<evidence type="ECO:0008006" key="3">
    <source>
        <dbReference type="Google" id="ProtNLM"/>
    </source>
</evidence>
<keyword evidence="1" id="KW-1133">Transmembrane helix</keyword>
<sequence length="83" mass="9156">MRNKKVHITIIAIFIAIISVSLYYILNEPIKLGLLKEPINLGLLKESINLGLDLKGGTQIILKPTERGGDEVTTQSLDKAMLI</sequence>
<reference evidence="2" key="1">
    <citation type="journal article" date="2014" name="Front. Microbiol.">
        <title>High frequency of phylogenetically diverse reductive dehalogenase-homologous genes in deep subseafloor sedimentary metagenomes.</title>
        <authorList>
            <person name="Kawai M."/>
            <person name="Futagami T."/>
            <person name="Toyoda A."/>
            <person name="Takaki Y."/>
            <person name="Nishi S."/>
            <person name="Hori S."/>
            <person name="Arai W."/>
            <person name="Tsubouchi T."/>
            <person name="Morono Y."/>
            <person name="Uchiyama I."/>
            <person name="Ito T."/>
            <person name="Fujiyama A."/>
            <person name="Inagaki F."/>
            <person name="Takami H."/>
        </authorList>
    </citation>
    <scope>NUCLEOTIDE SEQUENCE</scope>
    <source>
        <strain evidence="2">Expedition CK06-06</strain>
    </source>
</reference>
<organism evidence="2">
    <name type="scientific">marine sediment metagenome</name>
    <dbReference type="NCBI Taxonomy" id="412755"/>
    <lineage>
        <taxon>unclassified sequences</taxon>
        <taxon>metagenomes</taxon>
        <taxon>ecological metagenomes</taxon>
    </lineage>
</organism>
<comment type="caution">
    <text evidence="2">The sequence shown here is derived from an EMBL/GenBank/DDBJ whole genome shotgun (WGS) entry which is preliminary data.</text>
</comment>
<dbReference type="InterPro" id="IPR022646">
    <property type="entry name" value="SecD/SecF_CS"/>
</dbReference>
<keyword evidence="1" id="KW-0812">Transmembrane</keyword>
<dbReference type="Pfam" id="PF07549">
    <property type="entry name" value="Sec_GG"/>
    <property type="match status" value="1"/>
</dbReference>